<dbReference type="EMBL" id="CP001291">
    <property type="protein sequence ID" value="ACK70852.1"/>
    <property type="molecule type" value="Genomic_DNA"/>
</dbReference>
<keyword evidence="3" id="KW-1185">Reference proteome</keyword>
<evidence type="ECO:0000313" key="2">
    <source>
        <dbReference type="EMBL" id="ACK70852.1"/>
    </source>
</evidence>
<feature type="domain" description="T4 RNA ligase 1-like N-terminal" evidence="1">
    <location>
        <begin position="58"/>
        <end position="239"/>
    </location>
</feature>
<accession>B7KJ16</accession>
<proteinExistence type="predicted"/>
<dbReference type="KEGG" id="cyc:PCC7424_2432"/>
<organism evidence="2 3">
    <name type="scientific">Gloeothece citriformis (strain PCC 7424)</name>
    <name type="common">Cyanothece sp. (strain PCC 7424)</name>
    <dbReference type="NCBI Taxonomy" id="65393"/>
    <lineage>
        <taxon>Bacteria</taxon>
        <taxon>Bacillati</taxon>
        <taxon>Cyanobacteriota</taxon>
        <taxon>Cyanophyceae</taxon>
        <taxon>Oscillatoriophycideae</taxon>
        <taxon>Chroococcales</taxon>
        <taxon>Aphanothecaceae</taxon>
        <taxon>Gloeothece</taxon>
        <taxon>Gloeothece citriformis</taxon>
    </lineage>
</organism>
<dbReference type="HOGENOM" id="CLU_779938_0_0_3"/>
<evidence type="ECO:0000259" key="1">
    <source>
        <dbReference type="Pfam" id="PF09511"/>
    </source>
</evidence>
<reference evidence="3" key="1">
    <citation type="journal article" date="2011" name="MBio">
        <title>Novel metabolic attributes of the genus Cyanothece, comprising a group of unicellular nitrogen-fixing Cyanobacteria.</title>
        <authorList>
            <person name="Bandyopadhyay A."/>
            <person name="Elvitigala T."/>
            <person name="Welsh E."/>
            <person name="Stockel J."/>
            <person name="Liberton M."/>
            <person name="Min H."/>
            <person name="Sherman L.A."/>
            <person name="Pakrasi H.B."/>
        </authorList>
    </citation>
    <scope>NUCLEOTIDE SEQUENCE [LARGE SCALE GENOMIC DNA]</scope>
    <source>
        <strain evidence="3">PCC 7424</strain>
    </source>
</reference>
<evidence type="ECO:0000313" key="3">
    <source>
        <dbReference type="Proteomes" id="UP000002384"/>
    </source>
</evidence>
<dbReference type="STRING" id="65393.PCC7424_2432"/>
<dbReference type="OrthoDB" id="1310645at2"/>
<sequence length="358" mass="41392">MKILHPARTLPIDTLIDSLNQEIANRNVIQTLKGNLAIYCYTQHCIYQGNWTEITRLARGLIIDIINRELIATPFPKFFNWGEKLATIPDEDFSIYEKLDGSLGIVYFYQGQWCVATKGSFNSPPAQLGQILLKSLKTEALVKGYTYLFEILWPANPIVIKYPHQELVLLSAYTPTGEELNYSQLEEIALKLGTRVVKSYPSHSLEALQEICSHLPREQEGFVVRFSDGTRVKLKGQEYLLLHRSISNLTPLNIWEMLKHELDINSFKENLPEEHWEQFDTIALKLQAQFNQILNQIQEAIILYEHLDNRSLAASELDPKMKGFIFNARKSPNWQQEPRIKDKIWRMIRPVANLDILV</sequence>
<protein>
    <submittedName>
        <fullName evidence="2">Aldehyde dehydrogenase, conserved site</fullName>
    </submittedName>
</protein>
<gene>
    <name evidence="2" type="ordered locus">PCC7424_2432</name>
</gene>
<dbReference type="Proteomes" id="UP000002384">
    <property type="component" value="Chromosome"/>
</dbReference>
<dbReference type="InterPro" id="IPR019039">
    <property type="entry name" value="T4-Rnl1-like_N"/>
</dbReference>
<dbReference type="Pfam" id="PF09511">
    <property type="entry name" value="RNA_lig_T4_1"/>
    <property type="match status" value="1"/>
</dbReference>
<name>B7KJ16_GLOC7</name>
<dbReference type="RefSeq" id="WP_015954456.1">
    <property type="nucleotide sequence ID" value="NC_011729.1"/>
</dbReference>
<dbReference type="AlphaFoldDB" id="B7KJ16"/>
<dbReference type="eggNOG" id="COG0639">
    <property type="taxonomic scope" value="Bacteria"/>
</dbReference>